<dbReference type="EMBL" id="CDGJ01000048">
    <property type="protein sequence ID" value="CEJ07285.1"/>
    <property type="molecule type" value="Genomic_DNA"/>
</dbReference>
<dbReference type="InterPro" id="IPR038765">
    <property type="entry name" value="Papain-like_cys_pep_sf"/>
</dbReference>
<sequence length="267" mass="27870">MQAALPLHKTVPSYSIGLALLLLAGVVMLPLPELTAGGERQCPRWGIPDNPAGGISGGVAQAGHDAANGVWHPSDLTGAVSGVWRAEQRQEPEQELAGPTPPKVIPPAKGTAAGTAGAGRSAVPDTDSAAHVSTEGPAATTPRLREKARALLIQHALTWLGVPYAWGGESRTGIDCSAFTQKAFAFVGIHLARTTYEQFREGVGVARSCLIPGDLVFFSTGGPGASHVGIYLGGGEFVSATRRQVEIQPLADPYWVKAYRGGRRVLK</sequence>
<keyword evidence="10" id="KW-1185">Reference proteome</keyword>
<dbReference type="KEGG" id="aacx:DEACI_3248"/>
<evidence type="ECO:0000313" key="9">
    <source>
        <dbReference type="EMBL" id="CEJ07285.1"/>
    </source>
</evidence>
<evidence type="ECO:0000256" key="3">
    <source>
        <dbReference type="ARBA" id="ARBA00022801"/>
    </source>
</evidence>
<dbReference type="RefSeq" id="WP_240985915.1">
    <property type="nucleotide sequence ID" value="NZ_CDGJ01000048.1"/>
</dbReference>
<keyword evidence="3" id="KW-0378">Hydrolase</keyword>
<gene>
    <name evidence="9" type="ORF">DEACI_1746</name>
    <name evidence="8" type="ORF">DEACI_3248</name>
</gene>
<feature type="compositionally biased region" description="Low complexity" evidence="5">
    <location>
        <begin position="110"/>
        <end position="119"/>
    </location>
</feature>
<evidence type="ECO:0000256" key="6">
    <source>
        <dbReference type="SAM" id="Phobius"/>
    </source>
</evidence>
<dbReference type="EMBL" id="LR746496">
    <property type="protein sequence ID" value="CAA7602569.1"/>
    <property type="molecule type" value="Genomic_DNA"/>
</dbReference>
<keyword evidence="6" id="KW-1133">Transmembrane helix</keyword>
<evidence type="ECO:0000313" key="8">
    <source>
        <dbReference type="EMBL" id="CAA7602569.1"/>
    </source>
</evidence>
<dbReference type="PANTHER" id="PTHR47053">
    <property type="entry name" value="MUREIN DD-ENDOPEPTIDASE MEPH-RELATED"/>
    <property type="match status" value="1"/>
</dbReference>
<dbReference type="Proteomes" id="UP001071230">
    <property type="component" value="Unassembled WGS sequence"/>
</dbReference>
<name>A0A8S0W9G0_9FIRM</name>
<dbReference type="Gene3D" id="3.90.1720.10">
    <property type="entry name" value="endopeptidase domain like (from Nostoc punctiforme)"/>
    <property type="match status" value="1"/>
</dbReference>
<dbReference type="InterPro" id="IPR051202">
    <property type="entry name" value="Peptidase_C40"/>
</dbReference>
<evidence type="ECO:0000313" key="10">
    <source>
        <dbReference type="Proteomes" id="UP001071230"/>
    </source>
</evidence>
<reference evidence="8" key="2">
    <citation type="submission" date="2020-01" db="EMBL/GenBank/DDBJ databases">
        <authorList>
            <person name="Hornung B."/>
        </authorList>
    </citation>
    <scope>NUCLEOTIDE SEQUENCE</scope>
    <source>
        <strain evidence="8">PacBioINE</strain>
    </source>
</reference>
<organism evidence="8">
    <name type="scientific">Acididesulfobacillus acetoxydans</name>
    <dbReference type="NCBI Taxonomy" id="1561005"/>
    <lineage>
        <taxon>Bacteria</taxon>
        <taxon>Bacillati</taxon>
        <taxon>Bacillota</taxon>
        <taxon>Clostridia</taxon>
        <taxon>Eubacteriales</taxon>
        <taxon>Peptococcaceae</taxon>
        <taxon>Acididesulfobacillus</taxon>
    </lineage>
</organism>
<accession>A0A8S0W9G0</accession>
<protein>
    <submittedName>
        <fullName evidence="9">NLP/P60 protein</fullName>
    </submittedName>
    <submittedName>
        <fullName evidence="8">NlpC/P60 family</fullName>
    </submittedName>
</protein>
<dbReference type="GO" id="GO:0008234">
    <property type="term" value="F:cysteine-type peptidase activity"/>
    <property type="evidence" value="ECO:0007669"/>
    <property type="project" value="UniProtKB-KW"/>
</dbReference>
<dbReference type="Pfam" id="PF00877">
    <property type="entry name" value="NLPC_P60"/>
    <property type="match status" value="1"/>
</dbReference>
<dbReference type="AlphaFoldDB" id="A0A8S0W9G0"/>
<dbReference type="InterPro" id="IPR000064">
    <property type="entry name" value="NLP_P60_dom"/>
</dbReference>
<dbReference type="SUPFAM" id="SSF54001">
    <property type="entry name" value="Cysteine proteinases"/>
    <property type="match status" value="1"/>
</dbReference>
<dbReference type="PANTHER" id="PTHR47053:SF1">
    <property type="entry name" value="MUREIN DD-ENDOPEPTIDASE MEPH-RELATED"/>
    <property type="match status" value="1"/>
</dbReference>
<proteinExistence type="inferred from homology"/>
<feature type="transmembrane region" description="Helical" evidence="6">
    <location>
        <begin position="12"/>
        <end position="31"/>
    </location>
</feature>
<evidence type="ECO:0000256" key="4">
    <source>
        <dbReference type="ARBA" id="ARBA00022807"/>
    </source>
</evidence>
<keyword evidence="4" id="KW-0788">Thiol protease</keyword>
<dbReference type="PROSITE" id="PS51935">
    <property type="entry name" value="NLPC_P60"/>
    <property type="match status" value="1"/>
</dbReference>
<evidence type="ECO:0000259" key="7">
    <source>
        <dbReference type="PROSITE" id="PS51935"/>
    </source>
</evidence>
<dbReference type="GO" id="GO:0006508">
    <property type="term" value="P:proteolysis"/>
    <property type="evidence" value="ECO:0007669"/>
    <property type="project" value="UniProtKB-KW"/>
</dbReference>
<comment type="similarity">
    <text evidence="1">Belongs to the peptidase C40 family.</text>
</comment>
<evidence type="ECO:0000256" key="5">
    <source>
        <dbReference type="SAM" id="MobiDB-lite"/>
    </source>
</evidence>
<evidence type="ECO:0000256" key="1">
    <source>
        <dbReference type="ARBA" id="ARBA00007074"/>
    </source>
</evidence>
<feature type="domain" description="NlpC/P60" evidence="7">
    <location>
        <begin position="146"/>
        <end position="266"/>
    </location>
</feature>
<keyword evidence="6" id="KW-0472">Membrane</keyword>
<reference evidence="9" key="1">
    <citation type="submission" date="2014-11" db="EMBL/GenBank/DDBJ databases">
        <authorList>
            <person name="Hornung B.V."/>
        </authorList>
    </citation>
    <scope>NUCLEOTIDE SEQUENCE</scope>
    <source>
        <strain evidence="9">INE</strain>
    </source>
</reference>
<keyword evidence="6" id="KW-0812">Transmembrane</keyword>
<evidence type="ECO:0000256" key="2">
    <source>
        <dbReference type="ARBA" id="ARBA00022670"/>
    </source>
</evidence>
<keyword evidence="2" id="KW-0645">Protease</keyword>
<dbReference type="Proteomes" id="UP000836597">
    <property type="component" value="Chromosome"/>
</dbReference>
<feature type="region of interest" description="Disordered" evidence="5">
    <location>
        <begin position="87"/>
        <end position="141"/>
    </location>
</feature>